<feature type="transmembrane region" description="Helical" evidence="7">
    <location>
        <begin position="165"/>
        <end position="186"/>
    </location>
</feature>
<dbReference type="PROSITE" id="PS50076">
    <property type="entry name" value="DNAJ_2"/>
    <property type="match status" value="1"/>
</dbReference>
<feature type="region of interest" description="Disordered" evidence="6">
    <location>
        <begin position="362"/>
        <end position="402"/>
    </location>
</feature>
<organism evidence="10">
    <name type="scientific">Eremomyces bilateralis CBS 781.70</name>
    <dbReference type="NCBI Taxonomy" id="1392243"/>
    <lineage>
        <taxon>Eukaryota</taxon>
        <taxon>Fungi</taxon>
        <taxon>Dikarya</taxon>
        <taxon>Ascomycota</taxon>
        <taxon>Pezizomycotina</taxon>
        <taxon>Dothideomycetes</taxon>
        <taxon>Dothideomycetes incertae sedis</taxon>
        <taxon>Eremomycetales</taxon>
        <taxon>Eremomycetaceae</taxon>
        <taxon>Eremomyces</taxon>
    </lineage>
</organism>
<gene>
    <name evidence="10 12" type="ORF">P152DRAFT_505592</name>
</gene>
<dbReference type="InterPro" id="IPR036869">
    <property type="entry name" value="J_dom_sf"/>
</dbReference>
<evidence type="ECO:0000256" key="3">
    <source>
        <dbReference type="ARBA" id="ARBA00022989"/>
    </source>
</evidence>
<evidence type="ECO:0000313" key="11">
    <source>
        <dbReference type="Proteomes" id="UP000504638"/>
    </source>
</evidence>
<feature type="region of interest" description="Disordered" evidence="6">
    <location>
        <begin position="215"/>
        <end position="271"/>
    </location>
</feature>
<evidence type="ECO:0000256" key="4">
    <source>
        <dbReference type="ARBA" id="ARBA00023136"/>
    </source>
</evidence>
<keyword evidence="3 7" id="KW-1133">Transmembrane helix</keyword>
<keyword evidence="4 7" id="KW-0472">Membrane</keyword>
<evidence type="ECO:0000256" key="1">
    <source>
        <dbReference type="ARBA" id="ARBA00022692"/>
    </source>
</evidence>
<dbReference type="PRINTS" id="PR00625">
    <property type="entry name" value="JDOMAIN"/>
</dbReference>
<feature type="chain" id="PRO_5044632009" description="J domain-containing protein" evidence="8">
    <location>
        <begin position="20"/>
        <end position="402"/>
    </location>
</feature>
<evidence type="ECO:0000259" key="9">
    <source>
        <dbReference type="PROSITE" id="PS50076"/>
    </source>
</evidence>
<dbReference type="InterPro" id="IPR052606">
    <property type="entry name" value="DnaJ_domain_protein"/>
</dbReference>
<dbReference type="EMBL" id="ML975151">
    <property type="protein sequence ID" value="KAF1815813.1"/>
    <property type="molecule type" value="Genomic_DNA"/>
</dbReference>
<evidence type="ECO:0000256" key="7">
    <source>
        <dbReference type="SAM" id="Phobius"/>
    </source>
</evidence>
<dbReference type="Pfam" id="PF00226">
    <property type="entry name" value="DnaJ"/>
    <property type="match status" value="1"/>
</dbReference>
<dbReference type="SMART" id="SM00271">
    <property type="entry name" value="DnaJ"/>
    <property type="match status" value="1"/>
</dbReference>
<dbReference type="RefSeq" id="XP_033537444.1">
    <property type="nucleotide sequence ID" value="XM_033682444.1"/>
</dbReference>
<dbReference type="OrthoDB" id="413400at2759"/>
<reference evidence="12" key="2">
    <citation type="submission" date="2020-04" db="EMBL/GenBank/DDBJ databases">
        <authorList>
            <consortium name="NCBI Genome Project"/>
        </authorList>
    </citation>
    <scope>NUCLEOTIDE SEQUENCE</scope>
    <source>
        <strain evidence="12">CBS 781.70</strain>
    </source>
</reference>
<evidence type="ECO:0000256" key="6">
    <source>
        <dbReference type="SAM" id="MobiDB-lite"/>
    </source>
</evidence>
<comment type="subcellular location">
    <subcellularLocation>
        <location evidence="5">Endomembrane system</location>
        <topology evidence="5">Single-pass membrane protein</topology>
    </subcellularLocation>
</comment>
<feature type="signal peptide" evidence="8">
    <location>
        <begin position="1"/>
        <end position="19"/>
    </location>
</feature>
<evidence type="ECO:0000256" key="5">
    <source>
        <dbReference type="ARBA" id="ARBA00037847"/>
    </source>
</evidence>
<keyword evidence="11" id="KW-1185">Reference proteome</keyword>
<sequence>MRAVLTLLLIAVLATVTLAWTKEDHEIFRLHDEVAAAEHGQNWYEWLGVPPSASREALDRGYKKKSRQLHPDKAKQAFIASYAKPKKDKDPKAKPTVHVRKQPTAREIATFEKEASARFARLSVVMTVLRGPDRARYDYFLKNGFPAWRGTGYYYERVRPGTGTVLLGLFLFGGGAIHYGAMYLSYKRQRDFVERYTRHARQMAWGDPLGVPGIPTGLGTGAGGESSAAQASGGGDSEGSGSALNRRQKRMQDKEAKRSGKNGKGGKSIKEDISAPVEAEKIISGPVGNKKRVTAPNGKSLLVDSVGNVFIEEETEEGEVMEFLIDVDEIEKPTIFKTIVFRLPIWAYNASIGRLINPAGYQDQDEPLIKSDEADENELLSKATAPNQNAEATKRKSKVRHR</sequence>
<dbReference type="PANTHER" id="PTHR44653">
    <property type="entry name" value="DNAJ HOMOLOG SUBFAMILY C MEMBER 1"/>
    <property type="match status" value="1"/>
</dbReference>
<evidence type="ECO:0000256" key="2">
    <source>
        <dbReference type="ARBA" id="ARBA00022729"/>
    </source>
</evidence>
<keyword evidence="2 8" id="KW-0732">Signal</keyword>
<evidence type="ECO:0000313" key="10">
    <source>
        <dbReference type="EMBL" id="KAF1815813.1"/>
    </source>
</evidence>
<dbReference type="GeneID" id="54423014"/>
<proteinExistence type="predicted"/>
<evidence type="ECO:0000313" key="12">
    <source>
        <dbReference type="RefSeq" id="XP_033537444.1"/>
    </source>
</evidence>
<name>A0A6G1GCQ5_9PEZI</name>
<keyword evidence="1 7" id="KW-0812">Transmembrane</keyword>
<dbReference type="CDD" id="cd06257">
    <property type="entry name" value="DnaJ"/>
    <property type="match status" value="1"/>
</dbReference>
<reference evidence="12" key="3">
    <citation type="submission" date="2025-04" db="UniProtKB">
        <authorList>
            <consortium name="RefSeq"/>
        </authorList>
    </citation>
    <scope>IDENTIFICATION</scope>
    <source>
        <strain evidence="12">CBS 781.70</strain>
    </source>
</reference>
<accession>A0A6G1GCQ5</accession>
<dbReference type="PANTHER" id="PTHR44653:SF2">
    <property type="entry name" value="DNAJ HOMOLOG SUBFAMILY C MEMBER 1"/>
    <property type="match status" value="1"/>
</dbReference>
<dbReference type="SUPFAM" id="SSF46565">
    <property type="entry name" value="Chaperone J-domain"/>
    <property type="match status" value="1"/>
</dbReference>
<dbReference type="Proteomes" id="UP000504638">
    <property type="component" value="Unplaced"/>
</dbReference>
<feature type="domain" description="J" evidence="9">
    <location>
        <begin position="42"/>
        <end position="141"/>
    </location>
</feature>
<reference evidence="10 12" key="1">
    <citation type="submission" date="2020-01" db="EMBL/GenBank/DDBJ databases">
        <authorList>
            <consortium name="DOE Joint Genome Institute"/>
            <person name="Haridas S."/>
            <person name="Albert R."/>
            <person name="Binder M."/>
            <person name="Bloem J."/>
            <person name="Labutti K."/>
            <person name="Salamov A."/>
            <person name="Andreopoulos B."/>
            <person name="Baker S.E."/>
            <person name="Barry K."/>
            <person name="Bills G."/>
            <person name="Bluhm B.H."/>
            <person name="Cannon C."/>
            <person name="Castanera R."/>
            <person name="Culley D.E."/>
            <person name="Daum C."/>
            <person name="Ezra D."/>
            <person name="Gonzalez J.B."/>
            <person name="Henrissat B."/>
            <person name="Kuo A."/>
            <person name="Liang C."/>
            <person name="Lipzen A."/>
            <person name="Lutzoni F."/>
            <person name="Magnuson J."/>
            <person name="Mondo S."/>
            <person name="Nolan M."/>
            <person name="Ohm R."/>
            <person name="Pangilinan J."/>
            <person name="Park H.-J."/>
            <person name="Ramirez L."/>
            <person name="Alfaro M."/>
            <person name="Sun H."/>
            <person name="Tritt A."/>
            <person name="Yoshinaga Y."/>
            <person name="Zwiers L.-H."/>
            <person name="Turgeon B.G."/>
            <person name="Goodwin S.B."/>
            <person name="Spatafora J.W."/>
            <person name="Crous P.W."/>
            <person name="Grigoriev I.V."/>
        </authorList>
    </citation>
    <scope>NUCLEOTIDE SEQUENCE</scope>
    <source>
        <strain evidence="10 12">CBS 781.70</strain>
    </source>
</reference>
<dbReference type="GO" id="GO:0012505">
    <property type="term" value="C:endomembrane system"/>
    <property type="evidence" value="ECO:0007669"/>
    <property type="project" value="UniProtKB-SubCell"/>
</dbReference>
<dbReference type="Gene3D" id="1.10.287.110">
    <property type="entry name" value="DnaJ domain"/>
    <property type="match status" value="1"/>
</dbReference>
<protein>
    <recommendedName>
        <fullName evidence="9">J domain-containing protein</fullName>
    </recommendedName>
</protein>
<dbReference type="AlphaFoldDB" id="A0A6G1GCQ5"/>
<dbReference type="InterPro" id="IPR001623">
    <property type="entry name" value="DnaJ_domain"/>
</dbReference>
<evidence type="ECO:0000256" key="8">
    <source>
        <dbReference type="SAM" id="SignalP"/>
    </source>
</evidence>